<dbReference type="PANTHER" id="PTHR13812:SF19">
    <property type="entry name" value="KETIMINE REDUCTASE MU-CRYSTALLIN"/>
    <property type="match status" value="1"/>
</dbReference>
<accession>A0AAD2CQ81</accession>
<dbReference type="Pfam" id="PF02423">
    <property type="entry name" value="OCD_Mu_crystall"/>
    <property type="match status" value="1"/>
</dbReference>
<sequence length="337" mass="36876">MTIPKIFTLDDINKVISTPEFELKLIDAMQTGFVSLENGDFFACPIQTMGLPPFPFVEIDGYASQTCVKSGYFKGGKYYVIKVASGGFPQENSGLMQVFSQQTGKLEALLLDNGILTEVRTAAVGALSTKLLAPREITCIGIIGTGIQARFQLGMLASVTSCRKVRVWGRSEDKAKVFQQEMRAKGWEVAVVKKADELFDECNLIVTTTCAREPVLGEAALDKLKDRKYGLHITCIGADAPGKIELDPNLVAQADLLVADTVSQSVERGEYEQAVKDGLVQESKIVPLGKFIGSPEEHRKQDDVRLTIFDSSGVALQDCIVAQMTYDALKDLKYMVN</sequence>
<comment type="caution">
    <text evidence="2">The sequence shown here is derived from an EMBL/GenBank/DDBJ whole genome shotgun (WGS) entry which is preliminary data.</text>
</comment>
<protein>
    <recommendedName>
        <fullName evidence="4">Thiomorpholine-carboxylate dehydrogenase</fullName>
    </recommendedName>
</protein>
<evidence type="ECO:0008006" key="4">
    <source>
        <dbReference type="Google" id="ProtNLM"/>
    </source>
</evidence>
<dbReference type="Proteomes" id="UP001295423">
    <property type="component" value="Unassembled WGS sequence"/>
</dbReference>
<proteinExistence type="inferred from homology"/>
<keyword evidence="3" id="KW-1185">Reference proteome</keyword>
<evidence type="ECO:0000313" key="3">
    <source>
        <dbReference type="Proteomes" id="UP001295423"/>
    </source>
</evidence>
<dbReference type="GO" id="GO:0005737">
    <property type="term" value="C:cytoplasm"/>
    <property type="evidence" value="ECO:0007669"/>
    <property type="project" value="TreeGrafter"/>
</dbReference>
<reference evidence="2" key="1">
    <citation type="submission" date="2023-08" db="EMBL/GenBank/DDBJ databases">
        <authorList>
            <person name="Audoor S."/>
            <person name="Bilcke G."/>
        </authorList>
    </citation>
    <scope>NUCLEOTIDE SEQUENCE</scope>
</reference>
<dbReference type="Gene3D" id="3.40.50.720">
    <property type="entry name" value="NAD(P)-binding Rossmann-like Domain"/>
    <property type="match status" value="1"/>
</dbReference>
<dbReference type="EMBL" id="CAKOGP040001112">
    <property type="protein sequence ID" value="CAJ1942800.1"/>
    <property type="molecule type" value="Genomic_DNA"/>
</dbReference>
<comment type="similarity">
    <text evidence="1">Belongs to the ornithine cyclodeaminase/mu-crystallin family.</text>
</comment>
<gene>
    <name evidence="2" type="ORF">CYCCA115_LOCUS8128</name>
</gene>
<dbReference type="PANTHER" id="PTHR13812">
    <property type="entry name" value="KETIMINE REDUCTASE MU-CRYSTALLIN"/>
    <property type="match status" value="1"/>
</dbReference>
<dbReference type="InterPro" id="IPR003462">
    <property type="entry name" value="ODC_Mu_crystall"/>
</dbReference>
<evidence type="ECO:0000256" key="1">
    <source>
        <dbReference type="ARBA" id="ARBA00008903"/>
    </source>
</evidence>
<evidence type="ECO:0000313" key="2">
    <source>
        <dbReference type="EMBL" id="CAJ1942800.1"/>
    </source>
</evidence>
<name>A0AAD2CQ81_9STRA</name>
<dbReference type="PIRSF" id="PIRSF001439">
    <property type="entry name" value="CryM"/>
    <property type="match status" value="1"/>
</dbReference>
<dbReference type="AlphaFoldDB" id="A0AAD2CQ81"/>
<dbReference type="InterPro" id="IPR036291">
    <property type="entry name" value="NAD(P)-bd_dom_sf"/>
</dbReference>
<dbReference type="Gene3D" id="3.30.1780.10">
    <property type="entry name" value="ornithine cyclodeaminase, domain 1"/>
    <property type="match status" value="1"/>
</dbReference>
<dbReference type="SUPFAM" id="SSF51735">
    <property type="entry name" value="NAD(P)-binding Rossmann-fold domains"/>
    <property type="match status" value="1"/>
</dbReference>
<organism evidence="2 3">
    <name type="scientific">Cylindrotheca closterium</name>
    <dbReference type="NCBI Taxonomy" id="2856"/>
    <lineage>
        <taxon>Eukaryota</taxon>
        <taxon>Sar</taxon>
        <taxon>Stramenopiles</taxon>
        <taxon>Ochrophyta</taxon>
        <taxon>Bacillariophyta</taxon>
        <taxon>Bacillariophyceae</taxon>
        <taxon>Bacillariophycidae</taxon>
        <taxon>Bacillariales</taxon>
        <taxon>Bacillariaceae</taxon>
        <taxon>Cylindrotheca</taxon>
    </lineage>
</organism>
<dbReference type="InterPro" id="IPR023401">
    <property type="entry name" value="ODC_N"/>
</dbReference>